<keyword evidence="4" id="KW-1185">Reference proteome</keyword>
<name>A0A8K0MK30_9ROSA</name>
<proteinExistence type="inferred from homology"/>
<reference evidence="3" key="1">
    <citation type="submission" date="2020-03" db="EMBL/GenBank/DDBJ databases">
        <title>A high-quality chromosome-level genome assembly of a woody plant with both climbing and erect habits, Rhamnella rubrinervis.</title>
        <authorList>
            <person name="Lu Z."/>
            <person name="Yang Y."/>
            <person name="Zhu X."/>
            <person name="Sun Y."/>
        </authorList>
    </citation>
    <scope>NUCLEOTIDE SEQUENCE</scope>
    <source>
        <strain evidence="3">BYM</strain>
        <tissue evidence="3">Leaf</tissue>
    </source>
</reference>
<dbReference type="Proteomes" id="UP000796880">
    <property type="component" value="Unassembled WGS sequence"/>
</dbReference>
<dbReference type="PANTHER" id="PTHR11926">
    <property type="entry name" value="GLUCOSYL/GLUCURONOSYL TRANSFERASES"/>
    <property type="match status" value="1"/>
</dbReference>
<evidence type="ECO:0000256" key="1">
    <source>
        <dbReference type="ARBA" id="ARBA00009995"/>
    </source>
</evidence>
<dbReference type="SUPFAM" id="SSF53756">
    <property type="entry name" value="UDP-Glycosyltransferase/glycogen phosphorylase"/>
    <property type="match status" value="1"/>
</dbReference>
<organism evidence="3 4">
    <name type="scientific">Rhamnella rubrinervis</name>
    <dbReference type="NCBI Taxonomy" id="2594499"/>
    <lineage>
        <taxon>Eukaryota</taxon>
        <taxon>Viridiplantae</taxon>
        <taxon>Streptophyta</taxon>
        <taxon>Embryophyta</taxon>
        <taxon>Tracheophyta</taxon>
        <taxon>Spermatophyta</taxon>
        <taxon>Magnoliopsida</taxon>
        <taxon>eudicotyledons</taxon>
        <taxon>Gunneridae</taxon>
        <taxon>Pentapetalae</taxon>
        <taxon>rosids</taxon>
        <taxon>fabids</taxon>
        <taxon>Rosales</taxon>
        <taxon>Rhamnaceae</taxon>
        <taxon>rhamnoid group</taxon>
        <taxon>Rhamneae</taxon>
        <taxon>Rhamnella</taxon>
    </lineage>
</organism>
<evidence type="ECO:0008006" key="5">
    <source>
        <dbReference type="Google" id="ProtNLM"/>
    </source>
</evidence>
<comment type="similarity">
    <text evidence="1">Belongs to the UDP-glycosyltransferase family.</text>
</comment>
<dbReference type="CDD" id="cd03784">
    <property type="entry name" value="GT1_Gtf-like"/>
    <property type="match status" value="1"/>
</dbReference>
<evidence type="ECO:0000313" key="3">
    <source>
        <dbReference type="EMBL" id="KAF3449031.1"/>
    </source>
</evidence>
<dbReference type="PANTHER" id="PTHR11926:SF1392">
    <property type="entry name" value="GLYCOSYLTRANSFERASE"/>
    <property type="match status" value="1"/>
</dbReference>
<protein>
    <recommendedName>
        <fullName evidence="5">Glycosyltransferase</fullName>
    </recommendedName>
</protein>
<dbReference type="FunFam" id="3.40.50.2000:FF:000060">
    <property type="entry name" value="Glycosyltransferase"/>
    <property type="match status" value="1"/>
</dbReference>
<keyword evidence="2" id="KW-0808">Transferase</keyword>
<gene>
    <name evidence="3" type="ORF">FNV43_RR09755</name>
</gene>
<sequence length="473" mass="53423">MEMVDQPHVVMISVLLQGHVKPLLCLAELLSEAGLFVTFVNTHHNHKRFSNLPEITNNLPNLHFVSISDGLPDDHPRDSFDLEYFFGINSATKPYFKELILSYLRDNSGDAPLQPRVSCIIADGVFSFPIDVAEELEIPIFSFIAHSARYLWEYFTIPKLIHGVDDHDHHLLPSDAMPGFELGRNDLPGFNMETLNSPVVQFLVGESLAMTRTSGLILNTIDDLEASCLPYITHHFRKLYTVGPLHVLLNSRVGDRSQLMASHGSFWKSDQNCMTWLDSQPSRSVLYVSFGSVVKTSCSNLLEFWHGLVDSGRPFLWVLRRDVISDGKESNGEIYEELQKGPKERVCIVEWAPQEQVLGHSAIGGFLTHCGWNSILENIVARVPMICWPNWGDQSINSECVVKLWKFGVELDAKDRSSIEKTINTLMGHQREELQLGVDRIAKRLEDGIHEGGSSYNNVEMLVGDLRKMKLLE</sequence>
<dbReference type="InterPro" id="IPR002213">
    <property type="entry name" value="UDP_glucos_trans"/>
</dbReference>
<dbReference type="GO" id="GO:0080043">
    <property type="term" value="F:quercetin 3-O-glucosyltransferase activity"/>
    <property type="evidence" value="ECO:0007669"/>
    <property type="project" value="TreeGrafter"/>
</dbReference>
<dbReference type="Pfam" id="PF00201">
    <property type="entry name" value="UDPGT"/>
    <property type="match status" value="1"/>
</dbReference>
<dbReference type="AlphaFoldDB" id="A0A8K0MK30"/>
<dbReference type="OrthoDB" id="5835829at2759"/>
<dbReference type="EMBL" id="VOIH02000004">
    <property type="protein sequence ID" value="KAF3449031.1"/>
    <property type="molecule type" value="Genomic_DNA"/>
</dbReference>
<dbReference type="GO" id="GO:0080044">
    <property type="term" value="F:quercetin 7-O-glucosyltransferase activity"/>
    <property type="evidence" value="ECO:0007669"/>
    <property type="project" value="TreeGrafter"/>
</dbReference>
<dbReference type="Gene3D" id="3.40.50.2000">
    <property type="entry name" value="Glycogen Phosphorylase B"/>
    <property type="match status" value="2"/>
</dbReference>
<comment type="caution">
    <text evidence="3">The sequence shown here is derived from an EMBL/GenBank/DDBJ whole genome shotgun (WGS) entry which is preliminary data.</text>
</comment>
<evidence type="ECO:0000313" key="4">
    <source>
        <dbReference type="Proteomes" id="UP000796880"/>
    </source>
</evidence>
<accession>A0A8K0MK30</accession>
<evidence type="ECO:0000256" key="2">
    <source>
        <dbReference type="ARBA" id="ARBA00022679"/>
    </source>
</evidence>